<feature type="compositionally biased region" description="Acidic residues" evidence="1">
    <location>
        <begin position="426"/>
        <end position="435"/>
    </location>
</feature>
<feature type="compositionally biased region" description="Polar residues" evidence="1">
    <location>
        <begin position="101"/>
        <end position="114"/>
    </location>
</feature>
<name>A0A6G1JZI2_9PLEO</name>
<dbReference type="OrthoDB" id="5423493at2759"/>
<feature type="compositionally biased region" description="Low complexity" evidence="1">
    <location>
        <begin position="264"/>
        <end position="275"/>
    </location>
</feature>
<feature type="compositionally biased region" description="Low complexity" evidence="1">
    <location>
        <begin position="12"/>
        <end position="30"/>
    </location>
</feature>
<feature type="region of interest" description="Disordered" evidence="1">
    <location>
        <begin position="220"/>
        <end position="525"/>
    </location>
</feature>
<protein>
    <submittedName>
        <fullName evidence="2">Uncharacterized protein</fullName>
    </submittedName>
</protein>
<organism evidence="2 3">
    <name type="scientific">Pleomassaria siparia CBS 279.74</name>
    <dbReference type="NCBI Taxonomy" id="1314801"/>
    <lineage>
        <taxon>Eukaryota</taxon>
        <taxon>Fungi</taxon>
        <taxon>Dikarya</taxon>
        <taxon>Ascomycota</taxon>
        <taxon>Pezizomycotina</taxon>
        <taxon>Dothideomycetes</taxon>
        <taxon>Pleosporomycetidae</taxon>
        <taxon>Pleosporales</taxon>
        <taxon>Pleomassariaceae</taxon>
        <taxon>Pleomassaria</taxon>
    </lineage>
</organism>
<accession>A0A6G1JZI2</accession>
<feature type="compositionally biased region" description="Basic and acidic residues" evidence="1">
    <location>
        <begin position="495"/>
        <end position="506"/>
    </location>
</feature>
<keyword evidence="3" id="KW-1185">Reference proteome</keyword>
<dbReference type="EMBL" id="MU005778">
    <property type="protein sequence ID" value="KAF2705621.1"/>
    <property type="molecule type" value="Genomic_DNA"/>
</dbReference>
<feature type="compositionally biased region" description="Basic and acidic residues" evidence="1">
    <location>
        <begin position="32"/>
        <end position="44"/>
    </location>
</feature>
<feature type="compositionally biased region" description="Polar residues" evidence="1">
    <location>
        <begin position="154"/>
        <end position="169"/>
    </location>
</feature>
<dbReference type="Proteomes" id="UP000799428">
    <property type="component" value="Unassembled WGS sequence"/>
</dbReference>
<feature type="compositionally biased region" description="Basic residues" evidence="1">
    <location>
        <begin position="391"/>
        <end position="403"/>
    </location>
</feature>
<dbReference type="AlphaFoldDB" id="A0A6G1JZI2"/>
<feature type="region of interest" description="Disordered" evidence="1">
    <location>
        <begin position="1"/>
        <end position="72"/>
    </location>
</feature>
<evidence type="ECO:0000313" key="2">
    <source>
        <dbReference type="EMBL" id="KAF2705621.1"/>
    </source>
</evidence>
<feature type="compositionally biased region" description="Acidic residues" evidence="1">
    <location>
        <begin position="220"/>
        <end position="242"/>
    </location>
</feature>
<feature type="compositionally biased region" description="Acidic residues" evidence="1">
    <location>
        <begin position="507"/>
        <end position="518"/>
    </location>
</feature>
<reference evidence="2" key="1">
    <citation type="journal article" date="2020" name="Stud. Mycol.">
        <title>101 Dothideomycetes genomes: a test case for predicting lifestyles and emergence of pathogens.</title>
        <authorList>
            <person name="Haridas S."/>
            <person name="Albert R."/>
            <person name="Binder M."/>
            <person name="Bloem J."/>
            <person name="Labutti K."/>
            <person name="Salamov A."/>
            <person name="Andreopoulos B."/>
            <person name="Baker S."/>
            <person name="Barry K."/>
            <person name="Bills G."/>
            <person name="Bluhm B."/>
            <person name="Cannon C."/>
            <person name="Castanera R."/>
            <person name="Culley D."/>
            <person name="Daum C."/>
            <person name="Ezra D."/>
            <person name="Gonzalez J."/>
            <person name="Henrissat B."/>
            <person name="Kuo A."/>
            <person name="Liang C."/>
            <person name="Lipzen A."/>
            <person name="Lutzoni F."/>
            <person name="Magnuson J."/>
            <person name="Mondo S."/>
            <person name="Nolan M."/>
            <person name="Ohm R."/>
            <person name="Pangilinan J."/>
            <person name="Park H.-J."/>
            <person name="Ramirez L."/>
            <person name="Alfaro M."/>
            <person name="Sun H."/>
            <person name="Tritt A."/>
            <person name="Yoshinaga Y."/>
            <person name="Zwiers L.-H."/>
            <person name="Turgeon B."/>
            <person name="Goodwin S."/>
            <person name="Spatafora J."/>
            <person name="Crous P."/>
            <person name="Grigoriev I."/>
        </authorList>
    </citation>
    <scope>NUCLEOTIDE SEQUENCE</scope>
    <source>
        <strain evidence="2">CBS 279.74</strain>
    </source>
</reference>
<proteinExistence type="predicted"/>
<sequence length="560" mass="61135">MPRPKRTKIASTTTTTRVAKPPKVAAPTARQTQRDSRVPARDDSSLSDDSDGLVVKATQPRRRMPWYPEKEQNVDLTMTGALPVRAAMTTGITASRKGSPRVTTSNIHQTPSSEVSKRSRASNGSAVTEELSPVESRPAATTPDHVAPVEDNDSSGFGDNLLTFTSLDSESPAHGTRPPSAIKVGATPAHETSILALTNFRRRARQPSLLRMVHQTTDVEDNEIDDMDDLDNLDDLDDLDDFQPEHESTPLHLHKSVHEVEVANNSGLNLSSSGSRGRKRKLSSPVIQVPRSSPPYDPPSGADITESRATSPSLPDDVLESREGVAETQEDEIADAELMSETMAPPRSSSSLVDEIEDSADSPVKARQSRTRGAPTKANQYSEENEIDRRGKPKVKSKSKAHHGISTAKLQSLLPRRRTRVPQERDEFDMDDSDAVDITPIDSDQDELHMPHPRQATARRGPVAKPGKNSTRTAKKPAPATKPTQKNTRTYGRRVLSDKENEHAEGLGDDSDAVEDTAETSITLPESELAAIAAKFEDVDAWEMDFESVDANGDDSSPWR</sequence>
<evidence type="ECO:0000256" key="1">
    <source>
        <dbReference type="SAM" id="MobiDB-lite"/>
    </source>
</evidence>
<gene>
    <name evidence="2" type="ORF">K504DRAFT_460334</name>
</gene>
<evidence type="ECO:0000313" key="3">
    <source>
        <dbReference type="Proteomes" id="UP000799428"/>
    </source>
</evidence>
<feature type="region of interest" description="Disordered" evidence="1">
    <location>
        <begin position="91"/>
        <end position="184"/>
    </location>
</feature>